<keyword evidence="8" id="KW-1185">Reference proteome</keyword>
<dbReference type="SUPFAM" id="SSF116907">
    <property type="entry name" value="Hook domain"/>
    <property type="match status" value="1"/>
</dbReference>
<evidence type="ECO:0000313" key="7">
    <source>
        <dbReference type="EMBL" id="KAG5180227.1"/>
    </source>
</evidence>
<evidence type="ECO:0000259" key="6">
    <source>
        <dbReference type="PROSITE" id="PS50021"/>
    </source>
</evidence>
<dbReference type="AlphaFoldDB" id="A0A835YRG8"/>
<dbReference type="EMBL" id="JAFCMP010000401">
    <property type="protein sequence ID" value="KAG5180227.1"/>
    <property type="molecule type" value="Genomic_DNA"/>
</dbReference>
<dbReference type="CDD" id="cd22211">
    <property type="entry name" value="HkD_SF"/>
    <property type="match status" value="1"/>
</dbReference>
<dbReference type="GO" id="GO:0030705">
    <property type="term" value="P:cytoskeleton-dependent intracellular transport"/>
    <property type="evidence" value="ECO:0007669"/>
    <property type="project" value="InterPro"/>
</dbReference>
<keyword evidence="2" id="KW-0963">Cytoplasm</keyword>
<feature type="region of interest" description="Disordered" evidence="5">
    <location>
        <begin position="825"/>
        <end position="846"/>
    </location>
</feature>
<protein>
    <recommendedName>
        <fullName evidence="6">Calponin-homology (CH) domain-containing protein</fullName>
    </recommendedName>
</protein>
<dbReference type="GO" id="GO:0008017">
    <property type="term" value="F:microtubule binding"/>
    <property type="evidence" value="ECO:0007669"/>
    <property type="project" value="TreeGrafter"/>
</dbReference>
<evidence type="ECO:0000313" key="8">
    <source>
        <dbReference type="Proteomes" id="UP000664859"/>
    </source>
</evidence>
<feature type="region of interest" description="Disordered" evidence="5">
    <location>
        <begin position="705"/>
        <end position="724"/>
    </location>
</feature>
<dbReference type="PANTHER" id="PTHR18947">
    <property type="entry name" value="HOOK PROTEINS"/>
    <property type="match status" value="1"/>
</dbReference>
<evidence type="ECO:0000256" key="1">
    <source>
        <dbReference type="ARBA" id="ARBA00004496"/>
    </source>
</evidence>
<dbReference type="GO" id="GO:0031122">
    <property type="term" value="P:cytoplasmic microtubule organization"/>
    <property type="evidence" value="ECO:0007669"/>
    <property type="project" value="TreeGrafter"/>
</dbReference>
<dbReference type="PROSITE" id="PS50021">
    <property type="entry name" value="CH"/>
    <property type="match status" value="1"/>
</dbReference>
<dbReference type="InterPro" id="IPR043936">
    <property type="entry name" value="HOOK_N"/>
</dbReference>
<dbReference type="InterPro" id="IPR001715">
    <property type="entry name" value="CH_dom"/>
</dbReference>
<comment type="caution">
    <text evidence="7">The sequence shown here is derived from an EMBL/GenBank/DDBJ whole genome shotgun (WGS) entry which is preliminary data.</text>
</comment>
<dbReference type="PANTHER" id="PTHR18947:SF28">
    <property type="entry name" value="GIRDIN, ISOFORM A"/>
    <property type="match status" value="1"/>
</dbReference>
<evidence type="ECO:0000256" key="4">
    <source>
        <dbReference type="SAM" id="Coils"/>
    </source>
</evidence>
<dbReference type="InterPro" id="IPR036872">
    <property type="entry name" value="CH_dom_sf"/>
</dbReference>
<accession>A0A835YRG8</accession>
<dbReference type="Proteomes" id="UP000664859">
    <property type="component" value="Unassembled WGS sequence"/>
</dbReference>
<feature type="region of interest" description="Disordered" evidence="5">
    <location>
        <begin position="1"/>
        <end position="30"/>
    </location>
</feature>
<evidence type="ECO:0000256" key="2">
    <source>
        <dbReference type="ARBA" id="ARBA00022490"/>
    </source>
</evidence>
<feature type="coiled-coil region" evidence="4">
    <location>
        <begin position="321"/>
        <end position="355"/>
    </location>
</feature>
<gene>
    <name evidence="7" type="ORF">JKP88DRAFT_324142</name>
</gene>
<keyword evidence="3 4" id="KW-0175">Coiled coil</keyword>
<dbReference type="GO" id="GO:0005737">
    <property type="term" value="C:cytoplasm"/>
    <property type="evidence" value="ECO:0007669"/>
    <property type="project" value="UniProtKB-SubCell"/>
</dbReference>
<feature type="compositionally biased region" description="Gly residues" evidence="5">
    <location>
        <begin position="707"/>
        <end position="721"/>
    </location>
</feature>
<feature type="compositionally biased region" description="Low complexity" evidence="5">
    <location>
        <begin position="10"/>
        <end position="30"/>
    </location>
</feature>
<reference evidence="7" key="1">
    <citation type="submission" date="2021-02" db="EMBL/GenBank/DDBJ databases">
        <title>First Annotated Genome of the Yellow-green Alga Tribonema minus.</title>
        <authorList>
            <person name="Mahan K.M."/>
        </authorList>
    </citation>
    <scope>NUCLEOTIDE SEQUENCE</scope>
    <source>
        <strain evidence="7">UTEX B ZZ1240</strain>
    </source>
</reference>
<feature type="compositionally biased region" description="Gly residues" evidence="5">
    <location>
        <begin position="661"/>
        <end position="675"/>
    </location>
</feature>
<feature type="coiled-coil region" evidence="4">
    <location>
        <begin position="243"/>
        <end position="291"/>
    </location>
</feature>
<dbReference type="OrthoDB" id="49395at2759"/>
<feature type="region of interest" description="Disordered" evidence="5">
    <location>
        <begin position="654"/>
        <end position="675"/>
    </location>
</feature>
<proteinExistence type="predicted"/>
<dbReference type="Pfam" id="PF19047">
    <property type="entry name" value="HOOK_N"/>
    <property type="match status" value="1"/>
</dbReference>
<dbReference type="GO" id="GO:0005815">
    <property type="term" value="C:microtubule organizing center"/>
    <property type="evidence" value="ECO:0007669"/>
    <property type="project" value="TreeGrafter"/>
</dbReference>
<feature type="domain" description="Calponin-homology (CH)" evidence="6">
    <location>
        <begin position="35"/>
        <end position="147"/>
    </location>
</feature>
<comment type="subcellular location">
    <subcellularLocation>
        <location evidence="1">Cytoplasm</location>
    </subcellularLocation>
</comment>
<dbReference type="Gene3D" id="1.10.418.10">
    <property type="entry name" value="Calponin-like domain"/>
    <property type="match status" value="1"/>
</dbReference>
<dbReference type="GO" id="GO:0051959">
    <property type="term" value="F:dynein light intermediate chain binding"/>
    <property type="evidence" value="ECO:0007669"/>
    <property type="project" value="TreeGrafter"/>
</dbReference>
<name>A0A835YRG8_9STRA</name>
<feature type="coiled-coil region" evidence="4">
    <location>
        <begin position="535"/>
        <end position="562"/>
    </location>
</feature>
<evidence type="ECO:0000256" key="3">
    <source>
        <dbReference type="ARBA" id="ARBA00023054"/>
    </source>
</evidence>
<evidence type="ECO:0000256" key="5">
    <source>
        <dbReference type="SAM" id="MobiDB-lite"/>
    </source>
</evidence>
<sequence>MSICRRRSRASAAARQQQQQQRGAAQRPRAQRAAMDVLQHALAWINQYGDPSAPCENVLDLCDGVAFARVLAALAPDWFTLDGVRTDASANWVLAQNNLRTVLRNMEDYYRTVLHADMDFGAVDANAIARKDGDVVDQLLQRVGPAGESARASQAGGRRLHVKQGVTELLVGLAVQCENKAQHVGVIMGLPVESQTSLQYLIQQALSKARPYSAALDGAAEADAPPPPPLLPGSGGDHALSAAADAAAAVAALQQQLAAAEAAAADLREQLLAESRACEELQDENRALREVTAAAARSGGSGGAHAEGGEGAAAAVAAAALAGARAQVAELQAALEEREREAADARDAARRAAALRDRDAALRATLEADARRMADELDLAQGAAAVLFAAPAQARVLRPLRCRALAVAASAGACCAAAALSHGESCGVLSPGGMRTGMALAPLLQPCESAQRDDRGAAARLRAAEASLERYRARLEELAPLREHVRELEQQSAQYLEQPPPPPLPLLPMALMLSRPPAPSAAAAAFDGTDDILTLEGEVKAMDTLRRKVEQYKDEKIEMERTSFQAASALTLKQDERRLSIARVSGESRRKRSTRFLTSGAAADVYMMCGSDLRAAAPALEVTRLKASLQEALDAKRYFENELIGARDAARAQGVARGESGDGGSGSTADAGGGGGGGGLGLFESAATLSEKVQRLQRENAALRAQLGGGGSGGSGGGGGDAAAAAELRGELEDALRAKRERGDEALAAKRQVGAQSPCSSRATAAAAAAAGAAAAVAAVAPLTPVRGAWFQRALPSPALARTAAAVRGYREPPHALVPPACYTRGSPGGRRSRQQWQIPCCEGPA</sequence>
<organism evidence="7 8">
    <name type="scientific">Tribonema minus</name>
    <dbReference type="NCBI Taxonomy" id="303371"/>
    <lineage>
        <taxon>Eukaryota</taxon>
        <taxon>Sar</taxon>
        <taxon>Stramenopiles</taxon>
        <taxon>Ochrophyta</taxon>
        <taxon>PX clade</taxon>
        <taxon>Xanthophyceae</taxon>
        <taxon>Tribonematales</taxon>
        <taxon>Tribonemataceae</taxon>
        <taxon>Tribonema</taxon>
    </lineage>
</organism>